<accession>A0A4R4FL64</accession>
<dbReference type="Pfam" id="PF08664">
    <property type="entry name" value="YcbB"/>
    <property type="match status" value="1"/>
</dbReference>
<evidence type="ECO:0000256" key="3">
    <source>
        <dbReference type="PROSITE-ProRule" id="PRU00169"/>
    </source>
</evidence>
<dbReference type="Pfam" id="PF00072">
    <property type="entry name" value="Response_reg"/>
    <property type="match status" value="1"/>
</dbReference>
<proteinExistence type="predicted"/>
<comment type="caution">
    <text evidence="5">The sequence shown here is derived from an EMBL/GenBank/DDBJ whole genome shotgun (WGS) entry which is preliminary data.</text>
</comment>
<dbReference type="PANTHER" id="PTHR43228:SF8">
    <property type="entry name" value="TRANSCRIPTIONAL REGULATORY PROTEIN GLNL"/>
    <property type="match status" value="1"/>
</dbReference>
<dbReference type="PANTHER" id="PTHR43228">
    <property type="entry name" value="TWO-COMPONENT RESPONSE REGULATOR"/>
    <property type="match status" value="1"/>
</dbReference>
<dbReference type="RefSeq" id="WP_132274120.1">
    <property type="nucleotide sequence ID" value="NZ_JAOBST010000008.1"/>
</dbReference>
<dbReference type="GO" id="GO:0000160">
    <property type="term" value="P:phosphorelay signal transduction system"/>
    <property type="evidence" value="ECO:0007669"/>
    <property type="project" value="InterPro"/>
</dbReference>
<organism evidence="5 6">
    <name type="scientific">Extibacter muris</name>
    <dbReference type="NCBI Taxonomy" id="1796622"/>
    <lineage>
        <taxon>Bacteria</taxon>
        <taxon>Bacillati</taxon>
        <taxon>Bacillota</taxon>
        <taxon>Clostridia</taxon>
        <taxon>Lachnospirales</taxon>
        <taxon>Lachnospiraceae</taxon>
        <taxon>Extibacter</taxon>
    </lineage>
</organism>
<keyword evidence="3" id="KW-0597">Phosphoprotein</keyword>
<evidence type="ECO:0000259" key="4">
    <source>
        <dbReference type="PROSITE" id="PS50110"/>
    </source>
</evidence>
<dbReference type="InterPro" id="IPR052048">
    <property type="entry name" value="ST_Response_Regulator"/>
</dbReference>
<dbReference type="InterPro" id="IPR011006">
    <property type="entry name" value="CheY-like_superfamily"/>
</dbReference>
<dbReference type="InterPro" id="IPR001789">
    <property type="entry name" value="Sig_transdc_resp-reg_receiver"/>
</dbReference>
<feature type="modified residue" description="4-aspartylphosphate" evidence="3">
    <location>
        <position position="53"/>
    </location>
</feature>
<evidence type="ECO:0000256" key="1">
    <source>
        <dbReference type="ARBA" id="ARBA00018672"/>
    </source>
</evidence>
<sequence length="284" mass="31923">MKFYLIDDDRNILNILKLIITTRNLGTVCGTSLSGCDALEDVRLLAPDIIIVDLLMADMDGITFVRKADEFLSETAFIMLSQVSSKDMIGSAYEAGVEYFIQKPVNSVEVENVIAKVSRQLSMQRTIQKMQNIFMDEMSSNSPEPERTTSSAAASRTVLTNILQRLGISGDIGSRDIVMAVEYLLEHDGQINDMTLGELCGRFSDSPKSMEQRIRRAANTGMVNLAHLGIEDYGNDIFTEYSNTLYNFEQVRREMDYIRGKSDRHGNVKIKNFLNALVVYSQNQ</sequence>
<evidence type="ECO:0000313" key="5">
    <source>
        <dbReference type="EMBL" id="TDA23356.1"/>
    </source>
</evidence>
<dbReference type="SMART" id="SM00448">
    <property type="entry name" value="REC"/>
    <property type="match status" value="1"/>
</dbReference>
<dbReference type="Proteomes" id="UP000295710">
    <property type="component" value="Unassembled WGS sequence"/>
</dbReference>
<gene>
    <name evidence="5" type="ORF">E1963_01045</name>
</gene>
<dbReference type="EMBL" id="SMMX01000001">
    <property type="protein sequence ID" value="TDA23356.1"/>
    <property type="molecule type" value="Genomic_DNA"/>
</dbReference>
<protein>
    <recommendedName>
        <fullName evidence="1">Stage 0 sporulation protein A homolog</fullName>
    </recommendedName>
</protein>
<feature type="domain" description="Response regulatory" evidence="4">
    <location>
        <begin position="2"/>
        <end position="118"/>
    </location>
</feature>
<dbReference type="AlphaFoldDB" id="A0A4R4FL64"/>
<name>A0A4R4FL64_9FIRM</name>
<dbReference type="SUPFAM" id="SSF52172">
    <property type="entry name" value="CheY-like"/>
    <property type="match status" value="1"/>
</dbReference>
<evidence type="ECO:0000256" key="2">
    <source>
        <dbReference type="ARBA" id="ARBA00024867"/>
    </source>
</evidence>
<dbReference type="PROSITE" id="PS50110">
    <property type="entry name" value="RESPONSE_REGULATORY"/>
    <property type="match status" value="1"/>
</dbReference>
<keyword evidence="6" id="KW-1185">Reference proteome</keyword>
<evidence type="ECO:0000313" key="6">
    <source>
        <dbReference type="Proteomes" id="UP000295710"/>
    </source>
</evidence>
<dbReference type="Gene3D" id="3.40.50.2300">
    <property type="match status" value="1"/>
</dbReference>
<comment type="function">
    <text evidence="2">May play the central regulatory role in sporulation. It may be an element of the effector pathway responsible for the activation of sporulation genes in response to nutritional stress. Spo0A may act in concert with spo0H (a sigma factor) to control the expression of some genes that are critical to the sporulation process.</text>
</comment>
<reference evidence="5 6" key="1">
    <citation type="journal article" date="2016" name="Nat. Microbiol.">
        <title>The Mouse Intestinal Bacterial Collection (miBC) provides host-specific insight into cultured diversity and functional potential of the gut microbiota.</title>
        <authorList>
            <person name="Lagkouvardos I."/>
            <person name="Pukall R."/>
            <person name="Abt B."/>
            <person name="Foesel B.U."/>
            <person name="Meier-Kolthoff J.P."/>
            <person name="Kumar N."/>
            <person name="Bresciani A."/>
            <person name="Martinez I."/>
            <person name="Just S."/>
            <person name="Ziegler C."/>
            <person name="Brugiroux S."/>
            <person name="Garzetti D."/>
            <person name="Wenning M."/>
            <person name="Bui T.P."/>
            <person name="Wang J."/>
            <person name="Hugenholtz F."/>
            <person name="Plugge C.M."/>
            <person name="Peterson D.A."/>
            <person name="Hornef M.W."/>
            <person name="Baines J.F."/>
            <person name="Smidt H."/>
            <person name="Walter J."/>
            <person name="Kristiansen K."/>
            <person name="Nielsen H.B."/>
            <person name="Haller D."/>
            <person name="Overmann J."/>
            <person name="Stecher B."/>
            <person name="Clavel T."/>
        </authorList>
    </citation>
    <scope>NUCLEOTIDE SEQUENCE [LARGE SCALE GENOMIC DNA]</scope>
    <source>
        <strain evidence="5 6">DSM 28560</strain>
    </source>
</reference>
<dbReference type="InterPro" id="IPR013972">
    <property type="entry name" value="YcbB"/>
</dbReference>